<dbReference type="EMBL" id="ML978075">
    <property type="protein sequence ID" value="KAF2010723.1"/>
    <property type="molecule type" value="Genomic_DNA"/>
</dbReference>
<keyword evidence="14" id="KW-1185">Reference proteome</keyword>
<evidence type="ECO:0000256" key="7">
    <source>
        <dbReference type="ARBA" id="ARBA00042722"/>
    </source>
</evidence>
<keyword evidence="12" id="KW-0460">Magnesium</keyword>
<dbReference type="GO" id="GO:0046872">
    <property type="term" value="F:metal ion binding"/>
    <property type="evidence" value="ECO:0007669"/>
    <property type="project" value="UniProtKB-KW"/>
</dbReference>
<dbReference type="GeneID" id="54286490"/>
<dbReference type="RefSeq" id="XP_033379062.1">
    <property type="nucleotide sequence ID" value="XM_033529093.1"/>
</dbReference>
<dbReference type="PANTHER" id="PTHR16222">
    <property type="entry name" value="ADP-RIBOSYLGLYCOHYDROLASE"/>
    <property type="match status" value="1"/>
</dbReference>
<organism evidence="13 14">
    <name type="scientific">Aaosphaeria arxii CBS 175.79</name>
    <dbReference type="NCBI Taxonomy" id="1450172"/>
    <lineage>
        <taxon>Eukaryota</taxon>
        <taxon>Fungi</taxon>
        <taxon>Dikarya</taxon>
        <taxon>Ascomycota</taxon>
        <taxon>Pezizomycotina</taxon>
        <taxon>Dothideomycetes</taxon>
        <taxon>Pleosporomycetidae</taxon>
        <taxon>Pleosporales</taxon>
        <taxon>Pleosporales incertae sedis</taxon>
        <taxon>Aaosphaeria</taxon>
    </lineage>
</organism>
<reference evidence="13" key="1">
    <citation type="journal article" date="2020" name="Stud. Mycol.">
        <title>101 Dothideomycetes genomes: a test case for predicting lifestyles and emergence of pathogens.</title>
        <authorList>
            <person name="Haridas S."/>
            <person name="Albert R."/>
            <person name="Binder M."/>
            <person name="Bloem J."/>
            <person name="Labutti K."/>
            <person name="Salamov A."/>
            <person name="Andreopoulos B."/>
            <person name="Baker S."/>
            <person name="Barry K."/>
            <person name="Bills G."/>
            <person name="Bluhm B."/>
            <person name="Cannon C."/>
            <person name="Castanera R."/>
            <person name="Culley D."/>
            <person name="Daum C."/>
            <person name="Ezra D."/>
            <person name="Gonzalez J."/>
            <person name="Henrissat B."/>
            <person name="Kuo A."/>
            <person name="Liang C."/>
            <person name="Lipzen A."/>
            <person name="Lutzoni F."/>
            <person name="Magnuson J."/>
            <person name="Mondo S."/>
            <person name="Nolan M."/>
            <person name="Ohm R."/>
            <person name="Pangilinan J."/>
            <person name="Park H.-J."/>
            <person name="Ramirez L."/>
            <person name="Alfaro M."/>
            <person name="Sun H."/>
            <person name="Tritt A."/>
            <person name="Yoshinaga Y."/>
            <person name="Zwiers L.-H."/>
            <person name="Turgeon B."/>
            <person name="Goodwin S."/>
            <person name="Spatafora J."/>
            <person name="Crous P."/>
            <person name="Grigoriev I."/>
        </authorList>
    </citation>
    <scope>NUCLEOTIDE SEQUENCE</scope>
    <source>
        <strain evidence="13">CBS 175.79</strain>
    </source>
</reference>
<evidence type="ECO:0000256" key="5">
    <source>
        <dbReference type="ARBA" id="ARBA00042398"/>
    </source>
</evidence>
<evidence type="ECO:0000313" key="13">
    <source>
        <dbReference type="EMBL" id="KAF2010723.1"/>
    </source>
</evidence>
<protein>
    <recommendedName>
        <fullName evidence="4">ADP-ribosylhydrolase ARH3</fullName>
        <ecNumber evidence="2">3.2.1.143</ecNumber>
    </recommendedName>
    <alternativeName>
        <fullName evidence="5">ADP-ribose glycohydrolase ARH3</fullName>
    </alternativeName>
    <alternativeName>
        <fullName evidence="6">ADP-ribosylhydrolase 3</fullName>
    </alternativeName>
    <alternativeName>
        <fullName evidence="9">O-acetyl-ADP-ribose deacetylase ARH3</fullName>
    </alternativeName>
    <alternativeName>
        <fullName evidence="10">Poly(ADP-ribose) glycohydrolase ARH3</fullName>
    </alternativeName>
    <alternativeName>
        <fullName evidence="8">[Protein ADP-ribosylarginine] hydrolase-like protein 2</fullName>
    </alternativeName>
    <alternativeName>
        <fullName evidence="7">[Protein ADP-ribosylserine] hydrolase</fullName>
    </alternativeName>
</protein>
<keyword evidence="12" id="KW-0479">Metal-binding</keyword>
<accession>A0A6A5XCX8</accession>
<dbReference type="GO" id="GO:0004649">
    <property type="term" value="F:poly(ADP-ribose) glycohydrolase activity"/>
    <property type="evidence" value="ECO:0007669"/>
    <property type="project" value="UniProtKB-EC"/>
</dbReference>
<gene>
    <name evidence="13" type="ORF">BU24DRAFT_426934</name>
</gene>
<dbReference type="AlphaFoldDB" id="A0A6A5XCX8"/>
<dbReference type="EC" id="3.2.1.143" evidence="2"/>
<sequence length="332" mass="36318">MSKEIRAFQVSRSLGALLGVHAGDSLGATLEFQNYHQIKKKYPDGLREIIGGGGFRWPAGHATDDTDLTRAAVLAYVDRKKARTTGGKHAHDFDVVRSTADHCVDWLYGSWPGRKPGSAPVDIGNATQVGLQLYQKTGDPRRAGAGRDQAGNGSLMRCIPTALFAESRDKRVMESWEISAITHNDFRCRAACMVYNEIVAALIDGKTVEAAIREGKRVIEEWDAPILDEAIERGRRLDLKMLAEKGPGSEHSDLTRGYVLSAFTLSIAALFDGRSFEDVVVDVTRLGGDTDTNGAIVGGMLGAKVGIEGIPDRWVRKLQFRDEFEAAVRYLV</sequence>
<proteinExistence type="inferred from homology"/>
<dbReference type="Gene3D" id="1.10.4080.10">
    <property type="entry name" value="ADP-ribosylation/Crystallin J1"/>
    <property type="match status" value="1"/>
</dbReference>
<feature type="binding site" evidence="12">
    <location>
        <position position="63"/>
    </location>
    <ligand>
        <name>Mg(2+)</name>
        <dbReference type="ChEBI" id="CHEBI:18420"/>
        <label>1</label>
    </ligand>
</feature>
<evidence type="ECO:0000256" key="4">
    <source>
        <dbReference type="ARBA" id="ARBA00041057"/>
    </source>
</evidence>
<evidence type="ECO:0000256" key="1">
    <source>
        <dbReference type="ARBA" id="ARBA00010702"/>
    </source>
</evidence>
<name>A0A6A5XCX8_9PLEO</name>
<keyword evidence="3 13" id="KW-0378">Hydrolase</keyword>
<evidence type="ECO:0000256" key="6">
    <source>
        <dbReference type="ARBA" id="ARBA00042471"/>
    </source>
</evidence>
<evidence type="ECO:0000256" key="10">
    <source>
        <dbReference type="ARBA" id="ARBA00043193"/>
    </source>
</evidence>
<feature type="binding site" evidence="12">
    <location>
        <position position="291"/>
    </location>
    <ligand>
        <name>Mg(2+)</name>
        <dbReference type="ChEBI" id="CHEBI:18420"/>
        <label>1</label>
    </ligand>
</feature>
<evidence type="ECO:0000256" key="9">
    <source>
        <dbReference type="ARBA" id="ARBA00043187"/>
    </source>
</evidence>
<dbReference type="InterPro" id="IPR050792">
    <property type="entry name" value="ADP-ribosylglycohydrolase"/>
</dbReference>
<evidence type="ECO:0000256" key="3">
    <source>
        <dbReference type="ARBA" id="ARBA00022801"/>
    </source>
</evidence>
<evidence type="ECO:0000256" key="11">
    <source>
        <dbReference type="ARBA" id="ARBA00049015"/>
    </source>
</evidence>
<dbReference type="Pfam" id="PF03747">
    <property type="entry name" value="ADP_ribosyl_GH"/>
    <property type="match status" value="1"/>
</dbReference>
<dbReference type="OrthoDB" id="2021138at2759"/>
<dbReference type="Proteomes" id="UP000799778">
    <property type="component" value="Unassembled WGS sequence"/>
</dbReference>
<dbReference type="InterPro" id="IPR036705">
    <property type="entry name" value="Ribosyl_crysJ1_sf"/>
</dbReference>
<evidence type="ECO:0000256" key="12">
    <source>
        <dbReference type="PIRSR" id="PIRSR605502-1"/>
    </source>
</evidence>
<comment type="catalytic activity">
    <reaction evidence="11">
        <text>alpha-NAD(+) + H2O = ADP-D-ribose + nicotinamide + H(+)</text>
        <dbReference type="Rhea" id="RHEA:68792"/>
        <dbReference type="ChEBI" id="CHEBI:15377"/>
        <dbReference type="ChEBI" id="CHEBI:15378"/>
        <dbReference type="ChEBI" id="CHEBI:17154"/>
        <dbReference type="ChEBI" id="CHEBI:57967"/>
        <dbReference type="ChEBI" id="CHEBI:77017"/>
    </reaction>
</comment>
<comment type="cofactor">
    <cofactor evidence="12">
        <name>Mg(2+)</name>
        <dbReference type="ChEBI" id="CHEBI:18420"/>
    </cofactor>
    <text evidence="12">Binds 2 magnesium ions per subunit.</text>
</comment>
<evidence type="ECO:0000313" key="14">
    <source>
        <dbReference type="Proteomes" id="UP000799778"/>
    </source>
</evidence>
<feature type="binding site" evidence="12">
    <location>
        <position position="292"/>
    </location>
    <ligand>
        <name>Mg(2+)</name>
        <dbReference type="ChEBI" id="CHEBI:18420"/>
        <label>1</label>
    </ligand>
</feature>
<dbReference type="InterPro" id="IPR005502">
    <property type="entry name" value="Ribosyl_crysJ1"/>
</dbReference>
<dbReference type="SUPFAM" id="SSF101478">
    <property type="entry name" value="ADP-ribosylglycohydrolase"/>
    <property type="match status" value="1"/>
</dbReference>
<feature type="binding site" evidence="12">
    <location>
        <position position="65"/>
    </location>
    <ligand>
        <name>Mg(2+)</name>
        <dbReference type="ChEBI" id="CHEBI:18420"/>
        <label>1</label>
    </ligand>
</feature>
<dbReference type="PANTHER" id="PTHR16222:SF24">
    <property type="entry name" value="ADP-RIBOSYLHYDROLASE ARH3"/>
    <property type="match status" value="1"/>
</dbReference>
<feature type="binding site" evidence="12">
    <location>
        <position position="64"/>
    </location>
    <ligand>
        <name>Mg(2+)</name>
        <dbReference type="ChEBI" id="CHEBI:18420"/>
        <label>1</label>
    </ligand>
</feature>
<evidence type="ECO:0000256" key="8">
    <source>
        <dbReference type="ARBA" id="ARBA00042850"/>
    </source>
</evidence>
<feature type="binding site" evidence="12">
    <location>
        <position position="289"/>
    </location>
    <ligand>
        <name>Mg(2+)</name>
        <dbReference type="ChEBI" id="CHEBI:18420"/>
        <label>1</label>
    </ligand>
</feature>
<comment type="similarity">
    <text evidence="1">Belongs to the ADP-ribosylglycohydrolase family.</text>
</comment>
<evidence type="ECO:0000256" key="2">
    <source>
        <dbReference type="ARBA" id="ARBA00012255"/>
    </source>
</evidence>